<proteinExistence type="predicted"/>
<organism evidence="1">
    <name type="scientific">mine drainage metagenome</name>
    <dbReference type="NCBI Taxonomy" id="410659"/>
    <lineage>
        <taxon>unclassified sequences</taxon>
        <taxon>metagenomes</taxon>
        <taxon>ecological metagenomes</taxon>
    </lineage>
</organism>
<reference evidence="1" key="1">
    <citation type="submission" date="2009-10" db="EMBL/GenBank/DDBJ databases">
        <title>Diversity of trophic interactions inside an arsenic-rich microbial ecosystem.</title>
        <authorList>
            <person name="Bertin P.N."/>
            <person name="Heinrich-Salmeron A."/>
            <person name="Pelletier E."/>
            <person name="Goulhen-Chollet F."/>
            <person name="Arsene-Ploetze F."/>
            <person name="Gallien S."/>
            <person name="Calteau A."/>
            <person name="Vallenet D."/>
            <person name="Casiot C."/>
            <person name="Chane-Woon-Ming B."/>
            <person name="Giloteaux L."/>
            <person name="Barakat M."/>
            <person name="Bonnefoy V."/>
            <person name="Bruneel O."/>
            <person name="Chandler M."/>
            <person name="Cleiss J."/>
            <person name="Duran R."/>
            <person name="Elbaz-Poulichet F."/>
            <person name="Fonknechten N."/>
            <person name="Lauga B."/>
            <person name="Mornico D."/>
            <person name="Ortet P."/>
            <person name="Schaeffer C."/>
            <person name="Siguier P."/>
            <person name="Alexander Thil Smith A."/>
            <person name="Van Dorsselaer A."/>
            <person name="Weissenbach J."/>
            <person name="Medigue C."/>
            <person name="Le Paslier D."/>
        </authorList>
    </citation>
    <scope>NUCLEOTIDE SEQUENCE</scope>
</reference>
<name>E6QJR5_9ZZZZ</name>
<accession>E6QJR5</accession>
<gene>
    <name evidence="1" type="ORF">CARN6_0818</name>
</gene>
<sequence length="100" mass="10910">MPLPGITVMLVNSGLVAPFVGFLETVTGAIPLIRIGAEDCCSTAEWTATGKKQVATKAEVRSKCTDFMINPYGDRYTALVDLGMKRHRAKRQRFAGTSQF</sequence>
<comment type="caution">
    <text evidence="1">The sequence shown here is derived from an EMBL/GenBank/DDBJ whole genome shotgun (WGS) entry which is preliminary data.</text>
</comment>
<protein>
    <submittedName>
        <fullName evidence="1">Uncharacterized protein</fullName>
    </submittedName>
</protein>
<dbReference type="EMBL" id="CABQ01000091">
    <property type="protein sequence ID" value="CBI07482.1"/>
    <property type="molecule type" value="Genomic_DNA"/>
</dbReference>
<evidence type="ECO:0000313" key="1">
    <source>
        <dbReference type="EMBL" id="CBI07482.1"/>
    </source>
</evidence>
<dbReference type="AlphaFoldDB" id="E6QJR5"/>